<accession>A0A085LWG1</accession>
<name>A0A085LWG1_9BILA</name>
<sequence>METRGAGGPRGSQFGAVCTNALVTATAQHLEAIFYVRVAHEELLGSNDTAFQSREVSHMAERWGVLL</sequence>
<evidence type="ECO:0000313" key="2">
    <source>
        <dbReference type="Proteomes" id="UP000030764"/>
    </source>
</evidence>
<organism evidence="1 2">
    <name type="scientific">Trichuris suis</name>
    <name type="common">pig whipworm</name>
    <dbReference type="NCBI Taxonomy" id="68888"/>
    <lineage>
        <taxon>Eukaryota</taxon>
        <taxon>Metazoa</taxon>
        <taxon>Ecdysozoa</taxon>
        <taxon>Nematoda</taxon>
        <taxon>Enoplea</taxon>
        <taxon>Dorylaimia</taxon>
        <taxon>Trichinellida</taxon>
        <taxon>Trichuridae</taxon>
        <taxon>Trichuris</taxon>
    </lineage>
</organism>
<dbReference type="EMBL" id="KL363274">
    <property type="protein sequence ID" value="KFD49307.1"/>
    <property type="molecule type" value="Genomic_DNA"/>
</dbReference>
<reference evidence="1 2" key="1">
    <citation type="journal article" date="2014" name="Nat. Genet.">
        <title>Genome and transcriptome of the porcine whipworm Trichuris suis.</title>
        <authorList>
            <person name="Jex A.R."/>
            <person name="Nejsum P."/>
            <person name="Schwarz E.M."/>
            <person name="Hu L."/>
            <person name="Young N.D."/>
            <person name="Hall R.S."/>
            <person name="Korhonen P.K."/>
            <person name="Liao S."/>
            <person name="Thamsborg S."/>
            <person name="Xia J."/>
            <person name="Xu P."/>
            <person name="Wang S."/>
            <person name="Scheerlinck J.P."/>
            <person name="Hofmann A."/>
            <person name="Sternberg P.W."/>
            <person name="Wang J."/>
            <person name="Gasser R.B."/>
        </authorList>
    </citation>
    <scope>NUCLEOTIDE SEQUENCE [LARGE SCALE GENOMIC DNA]</scope>
    <source>
        <strain evidence="1">DCEP-RM93M</strain>
    </source>
</reference>
<dbReference type="Proteomes" id="UP000030764">
    <property type="component" value="Unassembled WGS sequence"/>
</dbReference>
<evidence type="ECO:0000313" key="1">
    <source>
        <dbReference type="EMBL" id="KFD49307.1"/>
    </source>
</evidence>
<keyword evidence="2" id="KW-1185">Reference proteome</keyword>
<gene>
    <name evidence="1" type="ORF">M513_09859</name>
</gene>
<dbReference type="AlphaFoldDB" id="A0A085LWG1"/>
<proteinExistence type="predicted"/>
<protein>
    <submittedName>
        <fullName evidence="1">Uncharacterized protein</fullName>
    </submittedName>
</protein>